<dbReference type="Proteomes" id="UP000185003">
    <property type="component" value="Unassembled WGS sequence"/>
</dbReference>
<protein>
    <submittedName>
        <fullName evidence="1">Uncharacterized protein</fullName>
    </submittedName>
</protein>
<sequence length="124" mass="14680">MEVPTQTSDLQAQLLTWRGEVDEVRNNIRSMRSRLEEIVPLQANPERMAGIEHFQNQFIRQLEVADEMCHDLKQSAKSMGNNNPAFIHQDRPIEDFNTMQDRMQVFHKLHNELKGEFHQFESFK</sequence>
<dbReference type="OrthoDB" id="680366at2"/>
<name>A0A1N6JE35_9BACT</name>
<dbReference type="RefSeq" id="WP_143197522.1">
    <property type="nucleotide sequence ID" value="NZ_FSRA01000002.1"/>
</dbReference>
<accession>A0A1N6JE35</accession>
<dbReference type="EMBL" id="FSRA01000002">
    <property type="protein sequence ID" value="SIO42429.1"/>
    <property type="molecule type" value="Genomic_DNA"/>
</dbReference>
<proteinExistence type="predicted"/>
<dbReference type="AlphaFoldDB" id="A0A1N6JE35"/>
<keyword evidence="2" id="KW-1185">Reference proteome</keyword>
<organism evidence="1 2">
    <name type="scientific">Chitinophaga niabensis</name>
    <dbReference type="NCBI Taxonomy" id="536979"/>
    <lineage>
        <taxon>Bacteria</taxon>
        <taxon>Pseudomonadati</taxon>
        <taxon>Bacteroidota</taxon>
        <taxon>Chitinophagia</taxon>
        <taxon>Chitinophagales</taxon>
        <taxon>Chitinophagaceae</taxon>
        <taxon>Chitinophaga</taxon>
    </lineage>
</organism>
<reference evidence="1 2" key="1">
    <citation type="submission" date="2016-11" db="EMBL/GenBank/DDBJ databases">
        <authorList>
            <person name="Jaros S."/>
            <person name="Januszkiewicz K."/>
            <person name="Wedrychowicz H."/>
        </authorList>
    </citation>
    <scope>NUCLEOTIDE SEQUENCE [LARGE SCALE GENOMIC DNA]</scope>
    <source>
        <strain evidence="1 2">DSM 24787</strain>
    </source>
</reference>
<gene>
    <name evidence="1" type="ORF">SAMN04488055_3900</name>
</gene>
<evidence type="ECO:0000313" key="1">
    <source>
        <dbReference type="EMBL" id="SIO42429.1"/>
    </source>
</evidence>
<evidence type="ECO:0000313" key="2">
    <source>
        <dbReference type="Proteomes" id="UP000185003"/>
    </source>
</evidence>